<proteinExistence type="predicted"/>
<evidence type="ECO:0000313" key="2">
    <source>
        <dbReference type="Proteomes" id="UP000548326"/>
    </source>
</evidence>
<sequence>MSFQPAELDAFINALVNGINAVIHDFRFGYYHNLSLKT</sequence>
<organism evidence="1 2">
    <name type="scientific">Mucilaginibacter lappiensis</name>
    <dbReference type="NCBI Taxonomy" id="354630"/>
    <lineage>
        <taxon>Bacteria</taxon>
        <taxon>Pseudomonadati</taxon>
        <taxon>Bacteroidota</taxon>
        <taxon>Sphingobacteriia</taxon>
        <taxon>Sphingobacteriales</taxon>
        <taxon>Sphingobacteriaceae</taxon>
        <taxon>Mucilaginibacter</taxon>
    </lineage>
</organism>
<name>A0A841J8L9_9SPHI</name>
<gene>
    <name evidence="1" type="ORF">HDF22_001541</name>
</gene>
<dbReference type="EMBL" id="JACHCA010000004">
    <property type="protein sequence ID" value="MBB6127433.1"/>
    <property type="molecule type" value="Genomic_DNA"/>
</dbReference>
<protein>
    <submittedName>
        <fullName evidence="1">Uncharacterized protein</fullName>
    </submittedName>
</protein>
<reference evidence="1 2" key="1">
    <citation type="submission" date="2020-08" db="EMBL/GenBank/DDBJ databases">
        <title>Genomic Encyclopedia of Type Strains, Phase IV (KMG-V): Genome sequencing to study the core and pangenomes of soil and plant-associated prokaryotes.</title>
        <authorList>
            <person name="Whitman W."/>
        </authorList>
    </citation>
    <scope>NUCLEOTIDE SEQUENCE [LARGE SCALE GENOMIC DNA]</scope>
    <source>
        <strain evidence="1 2">MP601</strain>
    </source>
</reference>
<comment type="caution">
    <text evidence="1">The sequence shown here is derived from an EMBL/GenBank/DDBJ whole genome shotgun (WGS) entry which is preliminary data.</text>
</comment>
<dbReference type="Proteomes" id="UP000548326">
    <property type="component" value="Unassembled WGS sequence"/>
</dbReference>
<evidence type="ECO:0000313" key="1">
    <source>
        <dbReference type="EMBL" id="MBB6127433.1"/>
    </source>
</evidence>
<dbReference type="AlphaFoldDB" id="A0A841J8L9"/>
<accession>A0A841J8L9</accession>